<evidence type="ECO:0000256" key="1">
    <source>
        <dbReference type="ARBA" id="ARBA00022448"/>
    </source>
</evidence>
<evidence type="ECO:0000256" key="3">
    <source>
        <dbReference type="ARBA" id="ARBA00022723"/>
    </source>
</evidence>
<dbReference type="PANTHER" id="PTHR30176:SF3">
    <property type="entry name" value="FERREDOXIN-TYPE PROTEIN NAPH"/>
    <property type="match status" value="1"/>
</dbReference>
<reference evidence="9 10" key="1">
    <citation type="journal article" date="2022" name="Syst. Appl. Microbiol.">
        <title>Rhodopirellula aestuarii sp. nov., a novel member of the genus Rhodopirellula isolated from brackish sediments collected in the Tagus River estuary, Portugal.</title>
        <authorList>
            <person name="Vitorino I.R."/>
            <person name="Klimek D."/>
            <person name="Calusinska M."/>
            <person name="Lobo-da-Cunha A."/>
            <person name="Vasconcelos V."/>
            <person name="Lage O.M."/>
        </authorList>
    </citation>
    <scope>NUCLEOTIDE SEQUENCE [LARGE SCALE GENOMIC DNA]</scope>
    <source>
        <strain evidence="9 10">ICT_H3.1</strain>
    </source>
</reference>
<evidence type="ECO:0000313" key="10">
    <source>
        <dbReference type="Proteomes" id="UP001202961"/>
    </source>
</evidence>
<proteinExistence type="predicted"/>
<dbReference type="Gene3D" id="3.30.70.20">
    <property type="match status" value="1"/>
</dbReference>
<dbReference type="InterPro" id="IPR017896">
    <property type="entry name" value="4Fe4S_Fe-S-bd"/>
</dbReference>
<dbReference type="Proteomes" id="UP001202961">
    <property type="component" value="Unassembled WGS sequence"/>
</dbReference>
<dbReference type="PROSITE" id="PS51379">
    <property type="entry name" value="4FE4S_FER_2"/>
    <property type="match status" value="2"/>
</dbReference>
<feature type="transmembrane region" description="Helical" evidence="7">
    <location>
        <begin position="312"/>
        <end position="333"/>
    </location>
</feature>
<feature type="transmembrane region" description="Helical" evidence="7">
    <location>
        <begin position="144"/>
        <end position="171"/>
    </location>
</feature>
<feature type="transmembrane region" description="Helical" evidence="7">
    <location>
        <begin position="192"/>
        <end position="213"/>
    </location>
</feature>
<protein>
    <submittedName>
        <fullName evidence="9">4Fe-4S binding protein</fullName>
    </submittedName>
</protein>
<evidence type="ECO:0000256" key="7">
    <source>
        <dbReference type="SAM" id="Phobius"/>
    </source>
</evidence>
<dbReference type="PROSITE" id="PS00198">
    <property type="entry name" value="4FE4S_FER_1"/>
    <property type="match status" value="2"/>
</dbReference>
<organism evidence="9 10">
    <name type="scientific">Aporhodopirellula aestuarii</name>
    <dbReference type="NCBI Taxonomy" id="2950107"/>
    <lineage>
        <taxon>Bacteria</taxon>
        <taxon>Pseudomonadati</taxon>
        <taxon>Planctomycetota</taxon>
        <taxon>Planctomycetia</taxon>
        <taxon>Pirellulales</taxon>
        <taxon>Pirellulaceae</taxon>
        <taxon>Aporhodopirellula</taxon>
    </lineage>
</organism>
<keyword evidence="4" id="KW-0249">Electron transport</keyword>
<evidence type="ECO:0000256" key="4">
    <source>
        <dbReference type="ARBA" id="ARBA00022982"/>
    </source>
</evidence>
<feature type="domain" description="4Fe-4S ferredoxin-type" evidence="8">
    <location>
        <begin position="418"/>
        <end position="450"/>
    </location>
</feature>
<evidence type="ECO:0000313" key="9">
    <source>
        <dbReference type="EMBL" id="MCM2372719.1"/>
    </source>
</evidence>
<feature type="transmembrane region" description="Helical" evidence="7">
    <location>
        <begin position="100"/>
        <end position="124"/>
    </location>
</feature>
<keyword evidence="5" id="KW-0408">Iron</keyword>
<evidence type="ECO:0000256" key="5">
    <source>
        <dbReference type="ARBA" id="ARBA00023004"/>
    </source>
</evidence>
<sequence>MKRLVRSVRESWGRHTVANPFGGRLRWSFASLLALLVGLHSSIVSGELIPTPDFSSHSIPTTQVPSGSGLAWEYLDVAILVVALSLASYFALVTRSRRHLFLLSFASLVWFGFVRQGCVCSIGATQNVALAIFDNGYVIPLSVVAFFLLPLLFTLFFGRTFCAAVCPLGAIQEFVSVKNVQVPRWVDHSLGLMTWIYLGAAVIFSATGTAFLICRYDPFVGFFRLGGNANMMIAGGVLLLVGVFVGRPYCRYLCPYGAVLSVFSRFSRFHVRIPPTQCITCGLCSEACPYGAIESPVSRATPVEASRGRRRLGYLLVAAPLIVVAFAGLGAMMRGPLSRMDPEVQLAEQLRMETLGLTATTTDASEAFRNARRDERALLEKVLVTQERFRWLGVALGAWIGVVISVKLVSLAVRRPHADYRADTKNCVSCGRCFWYCPVPDGKAPGVTPTTGPTEPSQLVQIT</sequence>
<dbReference type="SUPFAM" id="SSF54862">
    <property type="entry name" value="4Fe-4S ferredoxins"/>
    <property type="match status" value="1"/>
</dbReference>
<feature type="domain" description="4Fe-4S ferredoxin-type" evidence="8">
    <location>
        <begin position="269"/>
        <end position="298"/>
    </location>
</feature>
<dbReference type="InterPro" id="IPR017900">
    <property type="entry name" value="4Fe4S_Fe_S_CS"/>
</dbReference>
<accession>A0ABT0U713</accession>
<keyword evidence="1" id="KW-0813">Transport</keyword>
<feature type="transmembrane region" description="Helical" evidence="7">
    <location>
        <begin position="70"/>
        <end position="93"/>
    </location>
</feature>
<name>A0ABT0U713_9BACT</name>
<feature type="transmembrane region" description="Helical" evidence="7">
    <location>
        <begin position="391"/>
        <end position="413"/>
    </location>
</feature>
<evidence type="ECO:0000256" key="6">
    <source>
        <dbReference type="ARBA" id="ARBA00023014"/>
    </source>
</evidence>
<keyword evidence="6" id="KW-0411">Iron-sulfur</keyword>
<keyword evidence="7" id="KW-0812">Transmembrane</keyword>
<keyword evidence="3" id="KW-0479">Metal-binding</keyword>
<dbReference type="EMBL" id="JAMQBK010000051">
    <property type="protein sequence ID" value="MCM2372719.1"/>
    <property type="molecule type" value="Genomic_DNA"/>
</dbReference>
<keyword evidence="10" id="KW-1185">Reference proteome</keyword>
<comment type="caution">
    <text evidence="9">The sequence shown here is derived from an EMBL/GenBank/DDBJ whole genome shotgun (WGS) entry which is preliminary data.</text>
</comment>
<feature type="transmembrane region" description="Helical" evidence="7">
    <location>
        <begin position="225"/>
        <end position="245"/>
    </location>
</feature>
<evidence type="ECO:0000256" key="2">
    <source>
        <dbReference type="ARBA" id="ARBA00022485"/>
    </source>
</evidence>
<dbReference type="PANTHER" id="PTHR30176">
    <property type="entry name" value="FERREDOXIN-TYPE PROTEIN NAPH"/>
    <property type="match status" value="1"/>
</dbReference>
<keyword evidence="7" id="KW-0472">Membrane</keyword>
<dbReference type="Pfam" id="PF12801">
    <property type="entry name" value="Fer4_5"/>
    <property type="match status" value="2"/>
</dbReference>
<gene>
    <name evidence="9" type="ORF">NB063_19065</name>
</gene>
<keyword evidence="7" id="KW-1133">Transmembrane helix</keyword>
<dbReference type="InterPro" id="IPR051684">
    <property type="entry name" value="Electron_Trans/Redox"/>
</dbReference>
<keyword evidence="2" id="KW-0004">4Fe-4S</keyword>
<dbReference type="RefSeq" id="WP_250930353.1">
    <property type="nucleotide sequence ID" value="NZ_JAMQBK010000051.1"/>
</dbReference>
<evidence type="ECO:0000259" key="8">
    <source>
        <dbReference type="PROSITE" id="PS51379"/>
    </source>
</evidence>